<evidence type="ECO:0000259" key="5">
    <source>
        <dbReference type="Pfam" id="PF14905"/>
    </source>
</evidence>
<dbReference type="AlphaFoldDB" id="A0A1G6SB51"/>
<accession>A0A1G6SB51</accession>
<evidence type="ECO:0000256" key="3">
    <source>
        <dbReference type="ARBA" id="ARBA00023237"/>
    </source>
</evidence>
<dbReference type="Pfam" id="PF13715">
    <property type="entry name" value="CarbopepD_reg_2"/>
    <property type="match status" value="1"/>
</dbReference>
<dbReference type="RefSeq" id="WP_090768417.1">
    <property type="nucleotide sequence ID" value="NZ_FMZH01000004.1"/>
</dbReference>
<evidence type="ECO:0000256" key="1">
    <source>
        <dbReference type="ARBA" id="ARBA00004442"/>
    </source>
</evidence>
<reference evidence="7" key="1">
    <citation type="submission" date="2016-10" db="EMBL/GenBank/DDBJ databases">
        <authorList>
            <person name="Varghese N."/>
            <person name="Submissions S."/>
        </authorList>
    </citation>
    <scope>NUCLEOTIDE SEQUENCE [LARGE SCALE GENOMIC DNA]</scope>
    <source>
        <strain evidence="7">DSM 18609</strain>
    </source>
</reference>
<evidence type="ECO:0000256" key="2">
    <source>
        <dbReference type="ARBA" id="ARBA00023136"/>
    </source>
</evidence>
<organism evidence="6 7">
    <name type="scientific">Pedobacter soli</name>
    <dbReference type="NCBI Taxonomy" id="390242"/>
    <lineage>
        <taxon>Bacteria</taxon>
        <taxon>Pseudomonadati</taxon>
        <taxon>Bacteroidota</taxon>
        <taxon>Sphingobacteriia</taxon>
        <taxon>Sphingobacteriales</taxon>
        <taxon>Sphingobacteriaceae</taxon>
        <taxon>Pedobacter</taxon>
    </lineage>
</organism>
<dbReference type="EMBL" id="FMZH01000004">
    <property type="protein sequence ID" value="SDD13874.1"/>
    <property type="molecule type" value="Genomic_DNA"/>
</dbReference>
<protein>
    <submittedName>
        <fullName evidence="6">CarboxypepD_reg-like domain-containing protein</fullName>
    </submittedName>
</protein>
<dbReference type="Proteomes" id="UP000199455">
    <property type="component" value="Unassembled WGS sequence"/>
</dbReference>
<comment type="subcellular location">
    <subcellularLocation>
        <location evidence="1">Cell outer membrane</location>
    </subcellularLocation>
</comment>
<feature type="domain" description="Outer membrane protein beta-barrel" evidence="5">
    <location>
        <begin position="418"/>
        <end position="872"/>
    </location>
</feature>
<dbReference type="STRING" id="390242.SAMN04488024_104203"/>
<evidence type="ECO:0000313" key="7">
    <source>
        <dbReference type="Proteomes" id="UP000199455"/>
    </source>
</evidence>
<evidence type="ECO:0000313" key="6">
    <source>
        <dbReference type="EMBL" id="SDD13874.1"/>
    </source>
</evidence>
<evidence type="ECO:0000256" key="4">
    <source>
        <dbReference type="SAM" id="SignalP"/>
    </source>
</evidence>
<keyword evidence="2" id="KW-0472">Membrane</keyword>
<keyword evidence="3" id="KW-0998">Cell outer membrane</keyword>
<dbReference type="SUPFAM" id="SSF49464">
    <property type="entry name" value="Carboxypeptidase regulatory domain-like"/>
    <property type="match status" value="1"/>
</dbReference>
<dbReference type="InterPro" id="IPR008969">
    <property type="entry name" value="CarboxyPept-like_regulatory"/>
</dbReference>
<dbReference type="GO" id="GO:0009279">
    <property type="term" value="C:cell outer membrane"/>
    <property type="evidence" value="ECO:0007669"/>
    <property type="project" value="UniProtKB-SubCell"/>
</dbReference>
<keyword evidence="4" id="KW-0732">Signal</keyword>
<keyword evidence="7" id="KW-1185">Reference proteome</keyword>
<dbReference type="InterPro" id="IPR041700">
    <property type="entry name" value="OMP_b-brl_3"/>
</dbReference>
<dbReference type="SUPFAM" id="SSF56935">
    <property type="entry name" value="Porins"/>
    <property type="match status" value="1"/>
</dbReference>
<gene>
    <name evidence="6" type="ORF">SAMN04488024_104203</name>
</gene>
<sequence>MKLYMKSAWLLILFAGFFVNSYAQNYSIKGTVLDTAGLPLPGAVVRIKSKTDSIGVSANNDGTFTIGKIKSKQFTLSAAFIGFDTFSKQYQIEKGNSLTIENIKLKPSSNTLDAVVISGVPPVKVTEDTVSFNAKAFPVRDGDAVDEVLKKLPGVKVDKDGNVTSQGSPITKIRVNGKDFFGTDVATAIKNLPADIIKNLQFIDDYGDQAKLTGIKTGEPEKILNLTIQEDKKKGYFARASAGVGNADRYNTSIRGNSMKGERQLSFDATSANANMRGGGGDGVTTRNAAGLNFKNEFSPKLSLDAGYNFNNDRNNTISSTYTQNILQGDGQNISRLEDAQNNNKSDNYSHWMGGNLEYKIDTMNYLKISPNFNYNTGIGNSTGGSLVTQDTLSTRRESTNANSSNSFSAKANIFYNHKFAKKGRNLSSWSNINYSNSGSDRNAYNQYINTHTSKTDSLIQNQLNNQDNNNFGLNFGASYMEPLWHKTFIEVNYSWNRTSTNNAKETYDVTAGNQVFNPQLSNIYDYQFVTNKVGMNYRYIGEKLNYTVGINAQPAVLTGQNLSRDVKTENRTFNLIPSGRFSYKFSNQQSIDVNYWGRNNQPGFLQLQPISDNSNLQNIITGNPDLKPEFVHSVNAHYKQADWNAGKVILANFRYERTDNKIVTTKARVPGTVNQLTSYTNTDGYYTIQGDYNISKPLSAERKFTIGYSGSGQLNNNISFTDDSRIEAKNISWRQELEFRVDLKDITNFELETSYSQNLTSYSNTTFSNRQSNRFEYGIEGRNYFFKDLTLGYDFSKQINTGFDNGSVRNPTLLRLSMEYKFMKNDMAAIRVEGFDLFNQNSGISRDVFDNVIVDKQVNRLGRYFMLSLIYRVRKFG</sequence>
<feature type="signal peptide" evidence="4">
    <location>
        <begin position="1"/>
        <end position="23"/>
    </location>
</feature>
<proteinExistence type="predicted"/>
<dbReference type="Pfam" id="PF14905">
    <property type="entry name" value="OMP_b-brl_3"/>
    <property type="match status" value="1"/>
</dbReference>
<dbReference type="Gene3D" id="2.60.40.1120">
    <property type="entry name" value="Carboxypeptidase-like, regulatory domain"/>
    <property type="match status" value="1"/>
</dbReference>
<feature type="chain" id="PRO_5011786702" evidence="4">
    <location>
        <begin position="24"/>
        <end position="878"/>
    </location>
</feature>
<name>A0A1G6SB51_9SPHI</name>
<dbReference type="InterPro" id="IPR036942">
    <property type="entry name" value="Beta-barrel_TonB_sf"/>
</dbReference>
<dbReference type="Gene3D" id="2.40.170.20">
    <property type="entry name" value="TonB-dependent receptor, beta-barrel domain"/>
    <property type="match status" value="1"/>
</dbReference>